<dbReference type="PRINTS" id="PR00739">
    <property type="entry name" value="GLHYDRLASE26"/>
</dbReference>
<dbReference type="STRING" id="1005944.SAMN05192576_1437"/>
<dbReference type="PROSITE" id="PS51764">
    <property type="entry name" value="GH26"/>
    <property type="match status" value="1"/>
</dbReference>
<dbReference type="SUPFAM" id="SSF51445">
    <property type="entry name" value="(Trans)glycosidases"/>
    <property type="match status" value="1"/>
</dbReference>
<keyword evidence="8" id="KW-1185">Reference proteome</keyword>
<feature type="active site" description="Nucleophile" evidence="4">
    <location>
        <position position="328"/>
    </location>
</feature>
<feature type="active site" description="Proton donor" evidence="4">
    <location>
        <position position="230"/>
    </location>
</feature>
<dbReference type="Pfam" id="PF02156">
    <property type="entry name" value="Glyco_hydro_26"/>
    <property type="match status" value="1"/>
</dbReference>
<dbReference type="InterPro" id="IPR017853">
    <property type="entry name" value="GH"/>
</dbReference>
<organism evidence="7 8">
    <name type="scientific">Nocardioides szechwanensis</name>
    <dbReference type="NCBI Taxonomy" id="1005944"/>
    <lineage>
        <taxon>Bacteria</taxon>
        <taxon>Bacillati</taxon>
        <taxon>Actinomycetota</taxon>
        <taxon>Actinomycetes</taxon>
        <taxon>Propionibacteriales</taxon>
        <taxon>Nocardioidaceae</taxon>
        <taxon>Nocardioides</taxon>
    </lineage>
</organism>
<keyword evidence="3 4" id="KW-0326">Glycosidase</keyword>
<dbReference type="AlphaFoldDB" id="A0A1G9XQD9"/>
<dbReference type="PANTHER" id="PTHR40079">
    <property type="entry name" value="MANNAN ENDO-1,4-BETA-MANNOSIDASE E-RELATED"/>
    <property type="match status" value="1"/>
</dbReference>
<feature type="region of interest" description="Disordered" evidence="5">
    <location>
        <begin position="23"/>
        <end position="75"/>
    </location>
</feature>
<dbReference type="PANTHER" id="PTHR40079:SF4">
    <property type="entry name" value="GH26 DOMAIN-CONTAINING PROTEIN-RELATED"/>
    <property type="match status" value="1"/>
</dbReference>
<evidence type="ECO:0000313" key="8">
    <source>
        <dbReference type="Proteomes" id="UP000199004"/>
    </source>
</evidence>
<proteinExistence type="inferred from homology"/>
<reference evidence="7 8" key="1">
    <citation type="submission" date="2016-10" db="EMBL/GenBank/DDBJ databases">
        <authorList>
            <person name="de Groot N.N."/>
        </authorList>
    </citation>
    <scope>NUCLEOTIDE SEQUENCE [LARGE SCALE GENOMIC DNA]</scope>
    <source>
        <strain evidence="7 8">CGMCC 1.11147</strain>
    </source>
</reference>
<evidence type="ECO:0000313" key="7">
    <source>
        <dbReference type="EMBL" id="SDM98646.1"/>
    </source>
</evidence>
<evidence type="ECO:0000256" key="1">
    <source>
        <dbReference type="ARBA" id="ARBA00007754"/>
    </source>
</evidence>
<accession>A0A1G9XQD9</accession>
<dbReference type="Proteomes" id="UP000199004">
    <property type="component" value="Unassembled WGS sequence"/>
</dbReference>
<evidence type="ECO:0000256" key="2">
    <source>
        <dbReference type="ARBA" id="ARBA00022801"/>
    </source>
</evidence>
<gene>
    <name evidence="7" type="ORF">SAMN05192576_1437</name>
</gene>
<feature type="domain" description="GH26" evidence="6">
    <location>
        <begin position="80"/>
        <end position="386"/>
    </location>
</feature>
<evidence type="ECO:0000256" key="3">
    <source>
        <dbReference type="ARBA" id="ARBA00023295"/>
    </source>
</evidence>
<protein>
    <submittedName>
        <fullName evidence="7">Glycosyl hydrolase family 26</fullName>
    </submittedName>
</protein>
<dbReference type="EMBL" id="FNIC01000001">
    <property type="protein sequence ID" value="SDM98646.1"/>
    <property type="molecule type" value="Genomic_DNA"/>
</dbReference>
<feature type="compositionally biased region" description="Low complexity" evidence="5">
    <location>
        <begin position="29"/>
        <end position="65"/>
    </location>
</feature>
<evidence type="ECO:0000259" key="6">
    <source>
        <dbReference type="PROSITE" id="PS51764"/>
    </source>
</evidence>
<dbReference type="GO" id="GO:0006080">
    <property type="term" value="P:substituted mannan metabolic process"/>
    <property type="evidence" value="ECO:0007669"/>
    <property type="project" value="InterPro"/>
</dbReference>
<sequence length="398" mass="42551">MEVLVALLGLLLVVGTMVIDDDPSATDGGPDATSTPSGTSSSTPSTTSPTSTPSDSPSATLTPTPDCEPDLALVDPDATPEARCLAQTLDEWRRTGVMGVGQQLNVSTSDYLAPLRRLEPQRVALVGFDLEELAKADTFGFEHPPVEKLLELAADGVVLTASWHTANPATGKDSFDVSWRDLDALLDPETPQAEAFWSDYDAKLDLLRRLQTGEDGRFQPAAVLFRPLHEANGDWFWWSAPDPATYRALWAEMQDHAAEAGVHNIVWGWSANARTHDEIIDPMTLVPELVDLVGLDSYDPVTDDGPPGLDLTGLAELAAAHPRAAIAETGPHGSKDGAWDPRVIAESALAAGLRPTYALLWFDDGNGKDGFTGRKQIASLRGGRAWLATCPDGLCPLS</sequence>
<dbReference type="InterPro" id="IPR000805">
    <property type="entry name" value="Glyco_hydro_26"/>
</dbReference>
<name>A0A1G9XQD9_9ACTN</name>
<dbReference type="Gene3D" id="3.20.20.80">
    <property type="entry name" value="Glycosidases"/>
    <property type="match status" value="1"/>
</dbReference>
<dbReference type="InterPro" id="IPR022790">
    <property type="entry name" value="GH26_dom"/>
</dbReference>
<evidence type="ECO:0000256" key="5">
    <source>
        <dbReference type="SAM" id="MobiDB-lite"/>
    </source>
</evidence>
<evidence type="ECO:0000256" key="4">
    <source>
        <dbReference type="PROSITE-ProRule" id="PRU01100"/>
    </source>
</evidence>
<keyword evidence="2 4" id="KW-0378">Hydrolase</keyword>
<comment type="similarity">
    <text evidence="1 4">Belongs to the glycosyl hydrolase 26 family.</text>
</comment>
<dbReference type="GO" id="GO:0016985">
    <property type="term" value="F:mannan endo-1,4-beta-mannosidase activity"/>
    <property type="evidence" value="ECO:0007669"/>
    <property type="project" value="InterPro"/>
</dbReference>